<keyword evidence="1" id="KW-0812">Transmembrane</keyword>
<reference evidence="3" key="1">
    <citation type="submission" date="2016-11" db="UniProtKB">
        <authorList>
            <consortium name="WormBaseParasite"/>
        </authorList>
    </citation>
    <scope>IDENTIFICATION</scope>
</reference>
<feature type="transmembrane region" description="Helical" evidence="1">
    <location>
        <begin position="15"/>
        <end position="39"/>
    </location>
</feature>
<keyword evidence="2" id="KW-1185">Reference proteome</keyword>
<keyword evidence="1" id="KW-0472">Membrane</keyword>
<keyword evidence="1" id="KW-1133">Transmembrane helix</keyword>
<dbReference type="WBParaSite" id="MhA1_Contig1453.frz3.gene1">
    <property type="protein sequence ID" value="MhA1_Contig1453.frz3.gene1"/>
    <property type="gene ID" value="MhA1_Contig1453.frz3.gene1"/>
</dbReference>
<sequence>MYIIIPLAKGDPLHLQLYVAITGIILTIGAASNAPILFINSNEYNKAYKKKFKILNKSIKKIIQRNQQRTTPVVSLQRSI</sequence>
<evidence type="ECO:0000256" key="1">
    <source>
        <dbReference type="SAM" id="Phobius"/>
    </source>
</evidence>
<dbReference type="Proteomes" id="UP000095281">
    <property type="component" value="Unplaced"/>
</dbReference>
<name>A0A1I8B5Z2_MELHA</name>
<accession>A0A1I8B5Z2</accession>
<protein>
    <submittedName>
        <fullName evidence="3">G_PROTEIN_RECEP_F1_2 domain-containing protein</fullName>
    </submittedName>
</protein>
<dbReference type="AlphaFoldDB" id="A0A1I8B5Z2"/>
<organism evidence="2 3">
    <name type="scientific">Meloidogyne hapla</name>
    <name type="common">Root-knot nematode worm</name>
    <dbReference type="NCBI Taxonomy" id="6305"/>
    <lineage>
        <taxon>Eukaryota</taxon>
        <taxon>Metazoa</taxon>
        <taxon>Ecdysozoa</taxon>
        <taxon>Nematoda</taxon>
        <taxon>Chromadorea</taxon>
        <taxon>Rhabditida</taxon>
        <taxon>Tylenchina</taxon>
        <taxon>Tylenchomorpha</taxon>
        <taxon>Tylenchoidea</taxon>
        <taxon>Meloidogynidae</taxon>
        <taxon>Meloidogyninae</taxon>
        <taxon>Meloidogyne</taxon>
    </lineage>
</organism>
<evidence type="ECO:0000313" key="3">
    <source>
        <dbReference type="WBParaSite" id="MhA1_Contig1453.frz3.gene1"/>
    </source>
</evidence>
<evidence type="ECO:0000313" key="2">
    <source>
        <dbReference type="Proteomes" id="UP000095281"/>
    </source>
</evidence>
<proteinExistence type="predicted"/>